<accession>A0A0N4ZLE1</accession>
<evidence type="ECO:0000313" key="3">
    <source>
        <dbReference type="WBParaSite" id="PTRK_0000909200.1"/>
    </source>
</evidence>
<feature type="region of interest" description="Disordered" evidence="1">
    <location>
        <begin position="1"/>
        <end position="160"/>
    </location>
</feature>
<feature type="region of interest" description="Disordered" evidence="1">
    <location>
        <begin position="329"/>
        <end position="391"/>
    </location>
</feature>
<evidence type="ECO:0000313" key="2">
    <source>
        <dbReference type="Proteomes" id="UP000038045"/>
    </source>
</evidence>
<reference evidence="3" key="1">
    <citation type="submission" date="2017-02" db="UniProtKB">
        <authorList>
            <consortium name="WormBaseParasite"/>
        </authorList>
    </citation>
    <scope>IDENTIFICATION</scope>
</reference>
<keyword evidence="2" id="KW-1185">Reference proteome</keyword>
<sequence>MRGTLAPHSAVLRDNTAPSSVLLRRPPSPSKGEGEKLSFFIARSTSAQCATAAGPPPPAPSFPRHSPAADTPGTTRRPPPRPPISTPARLHLGAQTGWSRRAGRPAAAAHRRCGDAEPRRPSHPAPTTGSSGSAEAASAAPAPASCSSPTGRCPHGPPLAVAEDGVRHRLELDDDLGALLGQALAGAQVERHAGPAPVVDFGLQRDEGFGVGRLAALGFIALDRPALDLSGPILAANRHALGVLGHDGAQGAQHLDLLIAHRVGVQVAGRLHRHQAEQLQHMVLHHIAKRTVFVVIGPAVADADRLADRDLHMIDGRSSTAAQTVRWQSAAPSGSAPSPCPGSGRCGTPAARQRRRPRRRRFRGSSPGRARPAFPARCGRRARPDRPSSWP</sequence>
<organism evidence="2 3">
    <name type="scientific">Parastrongyloides trichosuri</name>
    <name type="common">Possum-specific nematode worm</name>
    <dbReference type="NCBI Taxonomy" id="131310"/>
    <lineage>
        <taxon>Eukaryota</taxon>
        <taxon>Metazoa</taxon>
        <taxon>Ecdysozoa</taxon>
        <taxon>Nematoda</taxon>
        <taxon>Chromadorea</taxon>
        <taxon>Rhabditida</taxon>
        <taxon>Tylenchina</taxon>
        <taxon>Panagrolaimomorpha</taxon>
        <taxon>Strongyloidoidea</taxon>
        <taxon>Strongyloididae</taxon>
        <taxon>Parastrongyloides</taxon>
    </lineage>
</organism>
<evidence type="ECO:0000256" key="1">
    <source>
        <dbReference type="SAM" id="MobiDB-lite"/>
    </source>
</evidence>
<dbReference type="Proteomes" id="UP000038045">
    <property type="component" value="Unplaced"/>
</dbReference>
<name>A0A0N4ZLE1_PARTI</name>
<dbReference type="AlphaFoldDB" id="A0A0N4ZLE1"/>
<feature type="compositionally biased region" description="Low complexity" evidence="1">
    <location>
        <begin position="125"/>
        <end position="151"/>
    </location>
</feature>
<feature type="compositionally biased region" description="Basic and acidic residues" evidence="1">
    <location>
        <begin position="382"/>
        <end position="391"/>
    </location>
</feature>
<feature type="compositionally biased region" description="Low complexity" evidence="1">
    <location>
        <begin position="62"/>
        <end position="76"/>
    </location>
</feature>
<proteinExistence type="predicted"/>
<dbReference type="WBParaSite" id="PTRK_0000909200.1">
    <property type="protein sequence ID" value="PTRK_0000909200.1"/>
    <property type="gene ID" value="PTRK_0000909200"/>
</dbReference>
<feature type="compositionally biased region" description="Basic residues" evidence="1">
    <location>
        <begin position="352"/>
        <end position="363"/>
    </location>
</feature>
<feature type="compositionally biased region" description="Low complexity" evidence="1">
    <location>
        <begin position="329"/>
        <end position="343"/>
    </location>
</feature>
<protein>
    <submittedName>
        <fullName evidence="3">PAS domain-containing protein</fullName>
    </submittedName>
</protein>